<accession>A0A6B0TUV0</accession>
<keyword evidence="1" id="KW-0808">Transferase</keyword>
<dbReference type="RefSeq" id="WP_160853097.1">
    <property type="nucleotide sequence ID" value="NZ_WUWG01000002.1"/>
</dbReference>
<dbReference type="EMBL" id="WUWG01000002">
    <property type="protein sequence ID" value="MXU65012.1"/>
    <property type="molecule type" value="Genomic_DNA"/>
</dbReference>
<keyword evidence="2" id="KW-1185">Reference proteome</keyword>
<dbReference type="GO" id="GO:0008168">
    <property type="term" value="F:methyltransferase activity"/>
    <property type="evidence" value="ECO:0007669"/>
    <property type="project" value="UniProtKB-KW"/>
</dbReference>
<evidence type="ECO:0000313" key="1">
    <source>
        <dbReference type="EMBL" id="MXU65012.1"/>
    </source>
</evidence>
<keyword evidence="1" id="KW-0489">Methyltransferase</keyword>
<dbReference type="Gene3D" id="3.40.50.150">
    <property type="entry name" value="Vaccinia Virus protein VP39"/>
    <property type="match status" value="1"/>
</dbReference>
<dbReference type="Proteomes" id="UP000436016">
    <property type="component" value="Unassembled WGS sequence"/>
</dbReference>
<dbReference type="GO" id="GO:0032259">
    <property type="term" value="P:methylation"/>
    <property type="evidence" value="ECO:0007669"/>
    <property type="project" value="UniProtKB-KW"/>
</dbReference>
<protein>
    <submittedName>
        <fullName evidence="1">Class I SAM-dependent methyltransferase</fullName>
    </submittedName>
</protein>
<dbReference type="InterPro" id="IPR029063">
    <property type="entry name" value="SAM-dependent_MTases_sf"/>
</dbReference>
<gene>
    <name evidence="1" type="ORF">GSH16_06110</name>
</gene>
<comment type="caution">
    <text evidence="1">The sequence shown here is derived from an EMBL/GenBank/DDBJ whole genome shotgun (WGS) entry which is preliminary data.</text>
</comment>
<dbReference type="AlphaFoldDB" id="A0A6B0TUV0"/>
<evidence type="ECO:0000313" key="2">
    <source>
        <dbReference type="Proteomes" id="UP000436016"/>
    </source>
</evidence>
<sequence>MTDSLSDYISRDLRKVDGWLTAFDARLIVEILNWQLANGVVGCLGEIGVHHGKLLILLQLAARADESVFGVDLFENQSENVDRSGRGDRDALMRNADRFGSGSEALVIMKRNSLKLEWPEIEKATQSDCRFFSVDGGHTTEITKNDLMIADQSLASEGVICLDDYFNKSFPEVSIGLCQFMSDANLAPFGISENKVFLCRPELQKAYSDCLRGAVREAEHASDVDFFGYATPVLQKPRVAYERIKTSRLARQLQDTELGESLKPLVRRLFARS</sequence>
<name>A0A6B0TUV0_9RHOB</name>
<dbReference type="Pfam" id="PF13578">
    <property type="entry name" value="Methyltransf_24"/>
    <property type="match status" value="1"/>
</dbReference>
<reference evidence="1 2" key="1">
    <citation type="submission" date="2019-12" db="EMBL/GenBank/DDBJ databases">
        <title>Strain KN286 was isolated from seawater, which was collected from Caroline Seamount in the tropical western Pacific.</title>
        <authorList>
            <person name="Wang Q."/>
        </authorList>
    </citation>
    <scope>NUCLEOTIDE SEQUENCE [LARGE SCALE GENOMIC DNA]</scope>
    <source>
        <strain evidence="1 2">KN286</strain>
    </source>
</reference>
<proteinExistence type="predicted"/>
<organism evidence="1 2">
    <name type="scientific">Oceanomicrobium pacificus</name>
    <dbReference type="NCBI Taxonomy" id="2692916"/>
    <lineage>
        <taxon>Bacteria</taxon>
        <taxon>Pseudomonadati</taxon>
        <taxon>Pseudomonadota</taxon>
        <taxon>Alphaproteobacteria</taxon>
        <taxon>Rhodobacterales</taxon>
        <taxon>Paracoccaceae</taxon>
        <taxon>Oceanomicrobium</taxon>
    </lineage>
</organism>